<dbReference type="PATRIC" id="fig|1610491.3.peg.2418"/>
<dbReference type="STRING" id="1610491.AAV94_11290"/>
<dbReference type="GO" id="GO:0030288">
    <property type="term" value="C:outer membrane-bounded periplasmic space"/>
    <property type="evidence" value="ECO:0007669"/>
    <property type="project" value="TreeGrafter"/>
</dbReference>
<dbReference type="RefSeq" id="WP_046742342.1">
    <property type="nucleotide sequence ID" value="NZ_LBNQ01000033.1"/>
</dbReference>
<feature type="domain" description="Fe/B12 periplasmic-binding" evidence="7">
    <location>
        <begin position="38"/>
        <end position="304"/>
    </location>
</feature>
<dbReference type="AlphaFoldDB" id="A0A0U1PY19"/>
<dbReference type="OrthoDB" id="63946at2"/>
<dbReference type="InterPro" id="IPR033870">
    <property type="entry name" value="FatB"/>
</dbReference>
<dbReference type="Pfam" id="PF01497">
    <property type="entry name" value="Peripla_BP_2"/>
    <property type="match status" value="1"/>
</dbReference>
<evidence type="ECO:0000313" key="8">
    <source>
        <dbReference type="EMBL" id="KKW67410.1"/>
    </source>
</evidence>
<dbReference type="PROSITE" id="PS50983">
    <property type="entry name" value="FE_B12_PBP"/>
    <property type="match status" value="1"/>
</dbReference>
<dbReference type="GO" id="GO:1901678">
    <property type="term" value="P:iron coordination entity transport"/>
    <property type="evidence" value="ECO:0007669"/>
    <property type="project" value="UniProtKB-ARBA"/>
</dbReference>
<comment type="similarity">
    <text evidence="2">Belongs to the bacterial solute-binding protein 8 family.</text>
</comment>
<evidence type="ECO:0000256" key="5">
    <source>
        <dbReference type="ARBA" id="ARBA00022729"/>
    </source>
</evidence>
<keyword evidence="4" id="KW-0410">Iron transport</keyword>
<dbReference type="PANTHER" id="PTHR30532:SF28">
    <property type="entry name" value="PETROBACTIN-BINDING PROTEIN YCLQ"/>
    <property type="match status" value="1"/>
</dbReference>
<evidence type="ECO:0000256" key="6">
    <source>
        <dbReference type="SAM" id="Coils"/>
    </source>
</evidence>
<dbReference type="Gene3D" id="3.40.50.1980">
    <property type="entry name" value="Nitrogenase molybdenum iron protein domain"/>
    <property type="match status" value="2"/>
</dbReference>
<protein>
    <recommendedName>
        <fullName evidence="7">Fe/B12 periplasmic-binding domain-containing protein</fullName>
    </recommendedName>
</protein>
<keyword evidence="9" id="KW-1185">Reference proteome</keyword>
<comment type="subcellular location">
    <subcellularLocation>
        <location evidence="1">Cell envelope</location>
    </subcellularLocation>
</comment>
<dbReference type="SUPFAM" id="SSF53807">
    <property type="entry name" value="Helical backbone' metal receptor"/>
    <property type="match status" value="1"/>
</dbReference>
<keyword evidence="4" id="KW-0406">Ion transport</keyword>
<dbReference type="PANTHER" id="PTHR30532">
    <property type="entry name" value="IRON III DICITRATE-BINDING PERIPLASMIC PROTEIN"/>
    <property type="match status" value="1"/>
</dbReference>
<dbReference type="CDD" id="cd01140">
    <property type="entry name" value="FatB"/>
    <property type="match status" value="1"/>
</dbReference>
<sequence length="307" mass="32895">MALAAALAAAPASAQPASQVIFETSLGKQVAVPAAPARVVVFDLATLDMLQALGVDAVVGVPAFRMPEHLKAFESDSVAKVGSLFEPDYEAIRALNPQVIFIGRRSQAREAELAKLAPTVDMAIDESHAVDSIFANLRALGRLFDREDRAERLIAEAQAEIEALRAIAPRAGTAMVLLVSGGRINTYGPGSRMGMIFDVFGVQPAMRTGLENVHGRHGQSISFEYILQANPDWLLVLDRDGAIGREGEAARQLLDNALVKATTAGRKGQIVFLDGMNWYALDGAGITALRENVRQLHEVFARSLAAQ</sequence>
<comment type="caution">
    <text evidence="8">The sequence shown here is derived from an EMBL/GenBank/DDBJ whole genome shotgun (WGS) entry which is preliminary data.</text>
</comment>
<dbReference type="Proteomes" id="UP000050580">
    <property type="component" value="Unassembled WGS sequence"/>
</dbReference>
<keyword evidence="6" id="KW-0175">Coiled coil</keyword>
<proteinExistence type="inferred from homology"/>
<evidence type="ECO:0000256" key="4">
    <source>
        <dbReference type="ARBA" id="ARBA00022496"/>
    </source>
</evidence>
<keyword evidence="5" id="KW-0732">Signal</keyword>
<gene>
    <name evidence="8" type="ORF">AAV94_11290</name>
</gene>
<dbReference type="InterPro" id="IPR051313">
    <property type="entry name" value="Bact_iron-sidero_bind"/>
</dbReference>
<evidence type="ECO:0000256" key="3">
    <source>
        <dbReference type="ARBA" id="ARBA00022448"/>
    </source>
</evidence>
<evidence type="ECO:0000256" key="1">
    <source>
        <dbReference type="ARBA" id="ARBA00004196"/>
    </source>
</evidence>
<feature type="coiled-coil region" evidence="6">
    <location>
        <begin position="140"/>
        <end position="167"/>
    </location>
</feature>
<evidence type="ECO:0000259" key="7">
    <source>
        <dbReference type="PROSITE" id="PS50983"/>
    </source>
</evidence>
<evidence type="ECO:0000256" key="2">
    <source>
        <dbReference type="ARBA" id="ARBA00008814"/>
    </source>
</evidence>
<evidence type="ECO:0000313" key="9">
    <source>
        <dbReference type="Proteomes" id="UP000050580"/>
    </source>
</evidence>
<dbReference type="InterPro" id="IPR002491">
    <property type="entry name" value="ABC_transptr_periplasmic_BD"/>
</dbReference>
<keyword evidence="4" id="KW-0408">Iron</keyword>
<dbReference type="EMBL" id="LBNQ01000033">
    <property type="protein sequence ID" value="KKW67410.1"/>
    <property type="molecule type" value="Genomic_DNA"/>
</dbReference>
<name>A0A0U1PY19_9BURK</name>
<organism evidence="8 9">
    <name type="scientific">Lampropedia cohaerens</name>
    <dbReference type="NCBI Taxonomy" id="1610491"/>
    <lineage>
        <taxon>Bacteria</taxon>
        <taxon>Pseudomonadati</taxon>
        <taxon>Pseudomonadota</taxon>
        <taxon>Betaproteobacteria</taxon>
        <taxon>Burkholderiales</taxon>
        <taxon>Comamonadaceae</taxon>
        <taxon>Lampropedia</taxon>
    </lineage>
</organism>
<accession>A0A0U1PY19</accession>
<keyword evidence="3" id="KW-0813">Transport</keyword>
<reference evidence="8 9" key="1">
    <citation type="submission" date="2015-05" db="EMBL/GenBank/DDBJ databases">
        <title>Draft genome sequence of Lampropedia sp. CT6, isolated from the microbial mat of a hot water spring, located at Manikaran, India.</title>
        <authorList>
            <person name="Tripathi C."/>
            <person name="Rani P."/>
            <person name="Mahato N.K."/>
            <person name="Lal R."/>
        </authorList>
    </citation>
    <scope>NUCLEOTIDE SEQUENCE [LARGE SCALE GENOMIC DNA]</scope>
    <source>
        <strain evidence="8 9">CT6</strain>
    </source>
</reference>